<evidence type="ECO:0000313" key="2">
    <source>
        <dbReference type="Proteomes" id="UP000059680"/>
    </source>
</evidence>
<dbReference type="PaxDb" id="39947-A0A0P0VMM1"/>
<organism evidence="1 2">
    <name type="scientific">Oryza sativa subsp. japonica</name>
    <name type="common">Rice</name>
    <dbReference type="NCBI Taxonomy" id="39947"/>
    <lineage>
        <taxon>Eukaryota</taxon>
        <taxon>Viridiplantae</taxon>
        <taxon>Streptophyta</taxon>
        <taxon>Embryophyta</taxon>
        <taxon>Tracheophyta</taxon>
        <taxon>Spermatophyta</taxon>
        <taxon>Magnoliopsida</taxon>
        <taxon>Liliopsida</taxon>
        <taxon>Poales</taxon>
        <taxon>Poaceae</taxon>
        <taxon>BOP clade</taxon>
        <taxon>Oryzoideae</taxon>
        <taxon>Oryzeae</taxon>
        <taxon>Oryzinae</taxon>
        <taxon>Oryza</taxon>
        <taxon>Oryza sativa</taxon>
    </lineage>
</organism>
<proteinExistence type="predicted"/>
<dbReference type="Proteomes" id="UP000059680">
    <property type="component" value="Chromosome 2"/>
</dbReference>
<accession>A0A0P0VMM1</accession>
<protein>
    <submittedName>
        <fullName evidence="1">Os02g0650650 protein</fullName>
    </submittedName>
</protein>
<sequence>MLRADETDPDDLLHPAAGLAAAALESSVDWLVATADDDTVEVEWDEPASADGGGGGGAGPSCGGGLFFPFRFLIISLTRPKQPISEEQ</sequence>
<name>A0A0P0VMM1_ORYSJ</name>
<dbReference type="EMBL" id="AP014958">
    <property type="protein sequence ID" value="BAS80052.1"/>
    <property type="molecule type" value="Genomic_DNA"/>
</dbReference>
<gene>
    <name evidence="1" type="ordered locus">Os02g0650650</name>
    <name evidence="1" type="ORF">OSNPB_020650650</name>
</gene>
<reference evidence="1 2" key="3">
    <citation type="journal article" date="2013" name="Rice">
        <title>Improvement of the Oryza sativa Nipponbare reference genome using next generation sequence and optical map data.</title>
        <authorList>
            <person name="Kawahara Y."/>
            <person name="de la Bastide M."/>
            <person name="Hamilton J.P."/>
            <person name="Kanamori H."/>
            <person name="McCombie W.R."/>
            <person name="Ouyang S."/>
            <person name="Schwartz D.C."/>
            <person name="Tanaka T."/>
            <person name="Wu J."/>
            <person name="Zhou S."/>
            <person name="Childs K.L."/>
            <person name="Davidson R.M."/>
            <person name="Lin H."/>
            <person name="Quesada-Ocampo L."/>
            <person name="Vaillancourt B."/>
            <person name="Sakai H."/>
            <person name="Lee S.S."/>
            <person name="Kim J."/>
            <person name="Numa H."/>
            <person name="Itoh T."/>
            <person name="Buell C.R."/>
            <person name="Matsumoto T."/>
        </authorList>
    </citation>
    <scope>NUCLEOTIDE SEQUENCE [LARGE SCALE GENOMIC DNA]</scope>
    <source>
        <strain evidence="2">cv. Nipponbare</strain>
    </source>
</reference>
<evidence type="ECO:0000313" key="1">
    <source>
        <dbReference type="EMBL" id="BAS80052.1"/>
    </source>
</evidence>
<reference evidence="1 2" key="2">
    <citation type="journal article" date="2013" name="Plant Cell Physiol.">
        <title>Rice Annotation Project Database (RAP-DB): an integrative and interactive database for rice genomics.</title>
        <authorList>
            <person name="Sakai H."/>
            <person name="Lee S.S."/>
            <person name="Tanaka T."/>
            <person name="Numa H."/>
            <person name="Kim J."/>
            <person name="Kawahara Y."/>
            <person name="Wakimoto H."/>
            <person name="Yang C.C."/>
            <person name="Iwamoto M."/>
            <person name="Abe T."/>
            <person name="Yamada Y."/>
            <person name="Muto A."/>
            <person name="Inokuchi H."/>
            <person name="Ikemura T."/>
            <person name="Matsumoto T."/>
            <person name="Sasaki T."/>
            <person name="Itoh T."/>
        </authorList>
    </citation>
    <scope>NUCLEOTIDE SEQUENCE [LARGE SCALE GENOMIC DNA]</scope>
    <source>
        <strain evidence="2">cv. Nipponbare</strain>
    </source>
</reference>
<keyword evidence="2" id="KW-1185">Reference proteome</keyword>
<reference evidence="2" key="1">
    <citation type="journal article" date="2005" name="Nature">
        <title>The map-based sequence of the rice genome.</title>
        <authorList>
            <consortium name="International rice genome sequencing project (IRGSP)"/>
            <person name="Matsumoto T."/>
            <person name="Wu J."/>
            <person name="Kanamori H."/>
            <person name="Katayose Y."/>
            <person name="Fujisawa M."/>
            <person name="Namiki N."/>
            <person name="Mizuno H."/>
            <person name="Yamamoto K."/>
            <person name="Antonio B.A."/>
            <person name="Baba T."/>
            <person name="Sakata K."/>
            <person name="Nagamura Y."/>
            <person name="Aoki H."/>
            <person name="Arikawa K."/>
            <person name="Arita K."/>
            <person name="Bito T."/>
            <person name="Chiden Y."/>
            <person name="Fujitsuka N."/>
            <person name="Fukunaka R."/>
            <person name="Hamada M."/>
            <person name="Harada C."/>
            <person name="Hayashi A."/>
            <person name="Hijishita S."/>
            <person name="Honda M."/>
            <person name="Hosokawa S."/>
            <person name="Ichikawa Y."/>
            <person name="Idonuma A."/>
            <person name="Iijima M."/>
            <person name="Ikeda M."/>
            <person name="Ikeno M."/>
            <person name="Ito K."/>
            <person name="Ito S."/>
            <person name="Ito T."/>
            <person name="Ito Y."/>
            <person name="Ito Y."/>
            <person name="Iwabuchi A."/>
            <person name="Kamiya K."/>
            <person name="Karasawa W."/>
            <person name="Kurita K."/>
            <person name="Katagiri S."/>
            <person name="Kikuta A."/>
            <person name="Kobayashi H."/>
            <person name="Kobayashi N."/>
            <person name="Machita K."/>
            <person name="Maehara T."/>
            <person name="Masukawa M."/>
            <person name="Mizubayashi T."/>
            <person name="Mukai Y."/>
            <person name="Nagasaki H."/>
            <person name="Nagata Y."/>
            <person name="Naito S."/>
            <person name="Nakashima M."/>
            <person name="Nakama Y."/>
            <person name="Nakamichi Y."/>
            <person name="Nakamura M."/>
            <person name="Meguro A."/>
            <person name="Negishi M."/>
            <person name="Ohta I."/>
            <person name="Ohta T."/>
            <person name="Okamoto M."/>
            <person name="Ono N."/>
            <person name="Saji S."/>
            <person name="Sakaguchi M."/>
            <person name="Sakai K."/>
            <person name="Shibata M."/>
            <person name="Shimokawa T."/>
            <person name="Song J."/>
            <person name="Takazaki Y."/>
            <person name="Terasawa K."/>
            <person name="Tsugane M."/>
            <person name="Tsuji K."/>
            <person name="Ueda S."/>
            <person name="Waki K."/>
            <person name="Yamagata H."/>
            <person name="Yamamoto M."/>
            <person name="Yamamoto S."/>
            <person name="Yamane H."/>
            <person name="Yoshiki S."/>
            <person name="Yoshihara R."/>
            <person name="Yukawa K."/>
            <person name="Zhong H."/>
            <person name="Yano M."/>
            <person name="Yuan Q."/>
            <person name="Ouyang S."/>
            <person name="Liu J."/>
            <person name="Jones K.M."/>
            <person name="Gansberger K."/>
            <person name="Moffat K."/>
            <person name="Hill J."/>
            <person name="Bera J."/>
            <person name="Fadrosh D."/>
            <person name="Jin S."/>
            <person name="Johri S."/>
            <person name="Kim M."/>
            <person name="Overton L."/>
            <person name="Reardon M."/>
            <person name="Tsitrin T."/>
            <person name="Vuong H."/>
            <person name="Weaver B."/>
            <person name="Ciecko A."/>
            <person name="Tallon L."/>
            <person name="Jackson J."/>
            <person name="Pai G."/>
            <person name="Aken S.V."/>
            <person name="Utterback T."/>
            <person name="Reidmuller S."/>
            <person name="Feldblyum T."/>
            <person name="Hsiao J."/>
            <person name="Zismann V."/>
            <person name="Iobst S."/>
            <person name="de Vazeille A.R."/>
            <person name="Buell C.R."/>
            <person name="Ying K."/>
            <person name="Li Y."/>
            <person name="Lu T."/>
            <person name="Huang Y."/>
            <person name="Zhao Q."/>
            <person name="Feng Q."/>
            <person name="Zhang L."/>
            <person name="Zhu J."/>
            <person name="Weng Q."/>
            <person name="Mu J."/>
            <person name="Lu Y."/>
            <person name="Fan D."/>
            <person name="Liu Y."/>
            <person name="Guan J."/>
            <person name="Zhang Y."/>
            <person name="Yu S."/>
            <person name="Liu X."/>
            <person name="Zhang Y."/>
            <person name="Hong G."/>
            <person name="Han B."/>
            <person name="Choisne N."/>
            <person name="Demange N."/>
            <person name="Orjeda G."/>
            <person name="Samain S."/>
            <person name="Cattolico L."/>
            <person name="Pelletier E."/>
            <person name="Couloux A."/>
            <person name="Segurens B."/>
            <person name="Wincker P."/>
            <person name="D'Hont A."/>
            <person name="Scarpelli C."/>
            <person name="Weissenbach J."/>
            <person name="Salanoubat M."/>
            <person name="Quetier F."/>
            <person name="Yu Y."/>
            <person name="Kim H.R."/>
            <person name="Rambo T."/>
            <person name="Currie J."/>
            <person name="Collura K."/>
            <person name="Luo M."/>
            <person name="Yang T."/>
            <person name="Ammiraju J.S.S."/>
            <person name="Engler F."/>
            <person name="Soderlund C."/>
            <person name="Wing R.A."/>
            <person name="Palmer L.E."/>
            <person name="de la Bastide M."/>
            <person name="Spiegel L."/>
            <person name="Nascimento L."/>
            <person name="Zutavern T."/>
            <person name="O'Shaughnessy A."/>
            <person name="Dike S."/>
            <person name="Dedhia N."/>
            <person name="Preston R."/>
            <person name="Balija V."/>
            <person name="McCombie W.R."/>
            <person name="Chow T."/>
            <person name="Chen H."/>
            <person name="Chung M."/>
            <person name="Chen C."/>
            <person name="Shaw J."/>
            <person name="Wu H."/>
            <person name="Hsiao K."/>
            <person name="Chao Y."/>
            <person name="Chu M."/>
            <person name="Cheng C."/>
            <person name="Hour A."/>
            <person name="Lee P."/>
            <person name="Lin S."/>
            <person name="Lin Y."/>
            <person name="Liou J."/>
            <person name="Liu S."/>
            <person name="Hsing Y."/>
            <person name="Raghuvanshi S."/>
            <person name="Mohanty A."/>
            <person name="Bharti A.K."/>
            <person name="Gaur A."/>
            <person name="Gupta V."/>
            <person name="Kumar D."/>
            <person name="Ravi V."/>
            <person name="Vij S."/>
            <person name="Kapur A."/>
            <person name="Khurana P."/>
            <person name="Khurana P."/>
            <person name="Khurana J.P."/>
            <person name="Tyagi A.K."/>
            <person name="Gaikwad K."/>
            <person name="Singh A."/>
            <person name="Dalal V."/>
            <person name="Srivastava S."/>
            <person name="Dixit A."/>
            <person name="Pal A.K."/>
            <person name="Ghazi I.A."/>
            <person name="Yadav M."/>
            <person name="Pandit A."/>
            <person name="Bhargava A."/>
            <person name="Sureshbabu K."/>
            <person name="Batra K."/>
            <person name="Sharma T.R."/>
            <person name="Mohapatra T."/>
            <person name="Singh N.K."/>
            <person name="Messing J."/>
            <person name="Nelson A.B."/>
            <person name="Fuks G."/>
            <person name="Kavchok S."/>
            <person name="Keizer G."/>
            <person name="Linton E."/>
            <person name="Llaca V."/>
            <person name="Song R."/>
            <person name="Tanyolac B."/>
            <person name="Young S."/>
            <person name="Ho-Il K."/>
            <person name="Hahn J.H."/>
            <person name="Sangsakoo G."/>
            <person name="Vanavichit A."/>
            <person name="de Mattos Luiz.A.T."/>
            <person name="Zimmer P.D."/>
            <person name="Malone G."/>
            <person name="Dellagostin O."/>
            <person name="de Oliveira A.C."/>
            <person name="Bevan M."/>
            <person name="Bancroft I."/>
            <person name="Minx P."/>
            <person name="Cordum H."/>
            <person name="Wilson R."/>
            <person name="Cheng Z."/>
            <person name="Jin W."/>
            <person name="Jiang J."/>
            <person name="Leong S.A."/>
            <person name="Iwama H."/>
            <person name="Gojobori T."/>
            <person name="Itoh T."/>
            <person name="Niimura Y."/>
            <person name="Fujii Y."/>
            <person name="Habara T."/>
            <person name="Sakai H."/>
            <person name="Sato Y."/>
            <person name="Wilson G."/>
            <person name="Kumar K."/>
            <person name="McCouch S."/>
            <person name="Juretic N."/>
            <person name="Hoen D."/>
            <person name="Wright S."/>
            <person name="Bruskiewich R."/>
            <person name="Bureau T."/>
            <person name="Miyao A."/>
            <person name="Hirochika H."/>
            <person name="Nishikawa T."/>
            <person name="Kadowaki K."/>
            <person name="Sugiura M."/>
            <person name="Burr B."/>
            <person name="Sasaki T."/>
        </authorList>
    </citation>
    <scope>NUCLEOTIDE SEQUENCE [LARGE SCALE GENOMIC DNA]</scope>
    <source>
        <strain evidence="2">cv. Nipponbare</strain>
    </source>
</reference>
<dbReference type="AlphaFoldDB" id="A0A0P0VMM1"/>
<dbReference type="InParanoid" id="A0A0P0VMM1"/>